<protein>
    <recommendedName>
        <fullName evidence="9">Major facilitator superfamily (MFS) profile domain-containing protein</fullName>
    </recommendedName>
</protein>
<accession>A0AA39CGD4</accession>
<dbReference type="PANTHER" id="PTHR43791:SF36">
    <property type="entry name" value="TRANSPORTER, PUTATIVE (AFU_ORTHOLOGUE AFUA_6G08340)-RELATED"/>
    <property type="match status" value="1"/>
</dbReference>
<dbReference type="EMBL" id="JAPDRK010000012">
    <property type="protein sequence ID" value="KAJ9607118.1"/>
    <property type="molecule type" value="Genomic_DNA"/>
</dbReference>
<dbReference type="GO" id="GO:0016020">
    <property type="term" value="C:membrane"/>
    <property type="evidence" value="ECO:0007669"/>
    <property type="project" value="UniProtKB-SubCell"/>
</dbReference>
<feature type="transmembrane region" description="Helical" evidence="6">
    <location>
        <begin position="411"/>
        <end position="431"/>
    </location>
</feature>
<dbReference type="SUPFAM" id="SSF103473">
    <property type="entry name" value="MFS general substrate transporter"/>
    <property type="match status" value="1"/>
</dbReference>
<feature type="transmembrane region" description="Helical" evidence="6">
    <location>
        <begin position="298"/>
        <end position="321"/>
    </location>
</feature>
<comment type="subcellular location">
    <subcellularLocation>
        <location evidence="1">Membrane</location>
        <topology evidence="1">Multi-pass membrane protein</topology>
    </subcellularLocation>
</comment>
<feature type="transmembrane region" description="Helical" evidence="6">
    <location>
        <begin position="463"/>
        <end position="486"/>
    </location>
</feature>
<evidence type="ECO:0008006" key="9">
    <source>
        <dbReference type="Google" id="ProtNLM"/>
    </source>
</evidence>
<evidence type="ECO:0000256" key="4">
    <source>
        <dbReference type="ARBA" id="ARBA00022989"/>
    </source>
</evidence>
<keyword evidence="8" id="KW-1185">Reference proteome</keyword>
<feature type="transmembrane region" description="Helical" evidence="6">
    <location>
        <begin position="236"/>
        <end position="255"/>
    </location>
</feature>
<feature type="transmembrane region" description="Helical" evidence="6">
    <location>
        <begin position="438"/>
        <end position="457"/>
    </location>
</feature>
<comment type="caution">
    <text evidence="7">The sequence shown here is derived from an EMBL/GenBank/DDBJ whole genome shotgun (WGS) entry which is preliminary data.</text>
</comment>
<dbReference type="PANTHER" id="PTHR43791">
    <property type="entry name" value="PERMEASE-RELATED"/>
    <property type="match status" value="1"/>
</dbReference>
<feature type="transmembrane region" description="Helical" evidence="6">
    <location>
        <begin position="176"/>
        <end position="199"/>
    </location>
</feature>
<keyword evidence="2" id="KW-0813">Transport</keyword>
<evidence type="ECO:0000313" key="8">
    <source>
        <dbReference type="Proteomes" id="UP001172673"/>
    </source>
</evidence>
<keyword evidence="4 6" id="KW-1133">Transmembrane helix</keyword>
<evidence type="ECO:0000256" key="2">
    <source>
        <dbReference type="ARBA" id="ARBA00022448"/>
    </source>
</evidence>
<sequence>MSRFNRPLVDPKYPSFSTSYIVRNIAQNLGSQPHEISLGNKKALIQHAELVGKVTLRRLVLRTKEVYSNKSTFGLNIEAQHQSSVNMGHLVEHSEHKDMIEVSKEEVQLEDAEVQVSGNGVENFDRRKERRVVWKQDLLIIPVLWTIFFLGYLDRGAIGNARLMGLQEDLHLSNTQYLQCLLIFFVGFFIVDFPIGLAMKAYPARYVFGGAIILFGLAAGLVPVCGGYSGLMVLRFILGCGEAVLTMGFLYLSQWYKADELALRTAFMYWSTPVASFSSGLISYGTDKNLDGAHGIASWKWLFIIESAPTVVCGLAVLFILPSFPDRVASHGHFLFRSKEEKDILVARYSAAQNTPNEKIKSHQIMIGLKDPKTYLSSLNVLGATCGITSFGLLLPTFIHEFGFDRLTSNLYTIIPYSFAIVSMPVICWLADKYRARALPHAICLCISLTGFIILLSTTNPPALMAGACFVACGVFPDLVLATSWLTTTHGGYTKRALAFAISQFFVQGTGIMCTQIYKFPPRFFLGHGILLGVHVISLVSCGLLYRIVTKENAKRDADAEKRQNGELPPLGDIGTFEDLCDFHPNYRYVV</sequence>
<feature type="transmembrane region" description="Helical" evidence="6">
    <location>
        <begin position="379"/>
        <end position="399"/>
    </location>
</feature>
<reference evidence="7" key="1">
    <citation type="submission" date="2022-10" db="EMBL/GenBank/DDBJ databases">
        <title>Culturing micro-colonial fungi from biological soil crusts in the Mojave desert and describing Neophaeococcomyces mojavensis, and introducing the new genera and species Taxawa tesnikishii.</title>
        <authorList>
            <person name="Kurbessoian T."/>
            <person name="Stajich J.E."/>
        </authorList>
    </citation>
    <scope>NUCLEOTIDE SEQUENCE</scope>
    <source>
        <strain evidence="7">TK_41</strain>
    </source>
</reference>
<dbReference type="AlphaFoldDB" id="A0AA39CGD4"/>
<evidence type="ECO:0000256" key="6">
    <source>
        <dbReference type="SAM" id="Phobius"/>
    </source>
</evidence>
<feature type="transmembrane region" description="Helical" evidence="6">
    <location>
        <begin position="267"/>
        <end position="286"/>
    </location>
</feature>
<dbReference type="Gene3D" id="1.20.1250.20">
    <property type="entry name" value="MFS general substrate transporter like domains"/>
    <property type="match status" value="2"/>
</dbReference>
<feature type="transmembrane region" description="Helical" evidence="6">
    <location>
        <begin position="206"/>
        <end position="230"/>
    </location>
</feature>
<keyword evidence="5 6" id="KW-0472">Membrane</keyword>
<gene>
    <name evidence="7" type="ORF">H2200_008190</name>
</gene>
<evidence type="ECO:0000313" key="7">
    <source>
        <dbReference type="EMBL" id="KAJ9607118.1"/>
    </source>
</evidence>
<evidence type="ECO:0000256" key="5">
    <source>
        <dbReference type="ARBA" id="ARBA00023136"/>
    </source>
</evidence>
<dbReference type="GO" id="GO:0022857">
    <property type="term" value="F:transmembrane transporter activity"/>
    <property type="evidence" value="ECO:0007669"/>
    <property type="project" value="InterPro"/>
</dbReference>
<keyword evidence="3 6" id="KW-0812">Transmembrane</keyword>
<evidence type="ECO:0000256" key="3">
    <source>
        <dbReference type="ARBA" id="ARBA00022692"/>
    </source>
</evidence>
<evidence type="ECO:0000256" key="1">
    <source>
        <dbReference type="ARBA" id="ARBA00004141"/>
    </source>
</evidence>
<proteinExistence type="predicted"/>
<name>A0AA39CGD4_9EURO</name>
<dbReference type="InterPro" id="IPR011701">
    <property type="entry name" value="MFS"/>
</dbReference>
<organism evidence="7 8">
    <name type="scientific">Cladophialophora chaetospira</name>
    <dbReference type="NCBI Taxonomy" id="386627"/>
    <lineage>
        <taxon>Eukaryota</taxon>
        <taxon>Fungi</taxon>
        <taxon>Dikarya</taxon>
        <taxon>Ascomycota</taxon>
        <taxon>Pezizomycotina</taxon>
        <taxon>Eurotiomycetes</taxon>
        <taxon>Chaetothyriomycetidae</taxon>
        <taxon>Chaetothyriales</taxon>
        <taxon>Herpotrichiellaceae</taxon>
        <taxon>Cladophialophora</taxon>
    </lineage>
</organism>
<dbReference type="Pfam" id="PF07690">
    <property type="entry name" value="MFS_1"/>
    <property type="match status" value="1"/>
</dbReference>
<dbReference type="InterPro" id="IPR036259">
    <property type="entry name" value="MFS_trans_sf"/>
</dbReference>
<feature type="transmembrane region" description="Helical" evidence="6">
    <location>
        <begin position="498"/>
        <end position="518"/>
    </location>
</feature>
<dbReference type="Proteomes" id="UP001172673">
    <property type="component" value="Unassembled WGS sequence"/>
</dbReference>
<feature type="transmembrane region" description="Helical" evidence="6">
    <location>
        <begin position="524"/>
        <end position="546"/>
    </location>
</feature>
<feature type="transmembrane region" description="Helical" evidence="6">
    <location>
        <begin position="136"/>
        <end position="153"/>
    </location>
</feature>